<gene>
    <name evidence="2" type="ORF">RhiirA1_470709</name>
</gene>
<feature type="compositionally biased region" description="Low complexity" evidence="1">
    <location>
        <begin position="98"/>
        <end position="111"/>
    </location>
</feature>
<dbReference type="Proteomes" id="UP000232688">
    <property type="component" value="Unassembled WGS sequence"/>
</dbReference>
<evidence type="ECO:0000256" key="1">
    <source>
        <dbReference type="SAM" id="MobiDB-lite"/>
    </source>
</evidence>
<sequence>KEKEEGKETQKLSQRAVRVASEFFLQNRELREEIIQLRQEVQELQEEVQVREDFSIIKSSQESQVRQELQQQVQQLQQQLSSLQKQLQEASSRDELVEQQQASPPSLSSSEQYQLVAENEIMLNDIQERDDFIQQLKNERVNEHLAFRRQILALKEDCNRLRRERNAAHHRAEEMIVLLRNRNNSHNPPSSV</sequence>
<dbReference type="AlphaFoldDB" id="A0A2N0R5M4"/>
<dbReference type="VEuPathDB" id="FungiDB:RhiirFUN_023714"/>
<dbReference type="EMBL" id="LLXH01001503">
    <property type="protein sequence ID" value="PKC58612.1"/>
    <property type="molecule type" value="Genomic_DNA"/>
</dbReference>
<name>A0A2N0R5M4_9GLOM</name>
<protein>
    <submittedName>
        <fullName evidence="2">Uncharacterized protein</fullName>
    </submittedName>
</protein>
<comment type="caution">
    <text evidence="2">The sequence shown here is derived from an EMBL/GenBank/DDBJ whole genome shotgun (WGS) entry which is preliminary data.</text>
</comment>
<dbReference type="VEuPathDB" id="FungiDB:RhiirA1_470709"/>
<proteinExistence type="predicted"/>
<dbReference type="VEuPathDB" id="FungiDB:FUN_015452"/>
<reference evidence="2 3" key="2">
    <citation type="submission" date="2017-10" db="EMBL/GenBank/DDBJ databases">
        <title>Genome analyses suggest a sexual origin of heterokaryosis in a supposedly ancient asexual fungus.</title>
        <authorList>
            <person name="Corradi N."/>
            <person name="Sedzielewska K."/>
            <person name="Noel J."/>
            <person name="Charron P."/>
            <person name="Farinelli L."/>
            <person name="Marton T."/>
            <person name="Kruger M."/>
            <person name="Pelin A."/>
            <person name="Brachmann A."/>
            <person name="Corradi N."/>
        </authorList>
    </citation>
    <scope>NUCLEOTIDE SEQUENCE [LARGE SCALE GENOMIC DNA]</scope>
    <source>
        <strain evidence="2 3">A1</strain>
    </source>
</reference>
<feature type="region of interest" description="Disordered" evidence="1">
    <location>
        <begin position="91"/>
        <end position="111"/>
    </location>
</feature>
<accession>A0A2N0R5M4</accession>
<reference evidence="2 3" key="1">
    <citation type="submission" date="2017-10" db="EMBL/GenBank/DDBJ databases">
        <title>Extensive intraspecific genome diversity in a model arbuscular mycorrhizal fungus.</title>
        <authorList>
            <person name="Chen E.C.H."/>
            <person name="Morin E."/>
            <person name="Baudet D."/>
            <person name="Noel J."/>
            <person name="Ndikumana S."/>
            <person name="Charron P."/>
            <person name="St-Onge C."/>
            <person name="Giorgi J."/>
            <person name="Grigoriev I.V."/>
            <person name="Roux C."/>
            <person name="Martin F.M."/>
            <person name="Corradi N."/>
        </authorList>
    </citation>
    <scope>NUCLEOTIDE SEQUENCE [LARGE SCALE GENOMIC DNA]</scope>
    <source>
        <strain evidence="2 3">A1</strain>
    </source>
</reference>
<evidence type="ECO:0000313" key="2">
    <source>
        <dbReference type="EMBL" id="PKC58612.1"/>
    </source>
</evidence>
<organism evidence="2 3">
    <name type="scientific">Rhizophagus irregularis</name>
    <dbReference type="NCBI Taxonomy" id="588596"/>
    <lineage>
        <taxon>Eukaryota</taxon>
        <taxon>Fungi</taxon>
        <taxon>Fungi incertae sedis</taxon>
        <taxon>Mucoromycota</taxon>
        <taxon>Glomeromycotina</taxon>
        <taxon>Glomeromycetes</taxon>
        <taxon>Glomerales</taxon>
        <taxon>Glomeraceae</taxon>
        <taxon>Rhizophagus</taxon>
    </lineage>
</organism>
<feature type="non-terminal residue" evidence="2">
    <location>
        <position position="1"/>
    </location>
</feature>
<evidence type="ECO:0000313" key="3">
    <source>
        <dbReference type="Proteomes" id="UP000232688"/>
    </source>
</evidence>